<dbReference type="EMBL" id="JAGGKG010000002">
    <property type="protein sequence ID" value="MBP1904072.1"/>
    <property type="molecule type" value="Genomic_DNA"/>
</dbReference>
<dbReference type="Proteomes" id="UP001519272">
    <property type="component" value="Unassembled WGS sequence"/>
</dbReference>
<evidence type="ECO:0000313" key="2">
    <source>
        <dbReference type="Proteomes" id="UP001519272"/>
    </source>
</evidence>
<dbReference type="RefSeq" id="WP_210087748.1">
    <property type="nucleotide sequence ID" value="NZ_JAGGKG010000002.1"/>
</dbReference>
<reference evidence="1 2" key="1">
    <citation type="submission" date="2021-03" db="EMBL/GenBank/DDBJ databases">
        <title>Genomic Encyclopedia of Type Strains, Phase IV (KMG-IV): sequencing the most valuable type-strain genomes for metagenomic binning, comparative biology and taxonomic classification.</title>
        <authorList>
            <person name="Goeker M."/>
        </authorList>
    </citation>
    <scope>NUCLEOTIDE SEQUENCE [LARGE SCALE GENOMIC DNA]</scope>
    <source>
        <strain evidence="1 2">DSM 14349</strain>
    </source>
</reference>
<organism evidence="1 2">
    <name type="scientific">Paenibacillus turicensis</name>
    <dbReference type="NCBI Taxonomy" id="160487"/>
    <lineage>
        <taxon>Bacteria</taxon>
        <taxon>Bacillati</taxon>
        <taxon>Bacillota</taxon>
        <taxon>Bacilli</taxon>
        <taxon>Bacillales</taxon>
        <taxon>Paenibacillaceae</taxon>
        <taxon>Paenibacillus</taxon>
    </lineage>
</organism>
<proteinExistence type="predicted"/>
<gene>
    <name evidence="1" type="ORF">J2Z32_000689</name>
</gene>
<comment type="caution">
    <text evidence="1">The sequence shown here is derived from an EMBL/GenBank/DDBJ whole genome shotgun (WGS) entry which is preliminary data.</text>
</comment>
<name>A0ABS4FNA8_9BACL</name>
<sequence>MINVTHEATDWFKHELGIEEGQAVRFFARYSAGGELHPGFSLGLQVEPPMSAGLSSVIDGITFYMEDKDMWYLEGYDLQVAYDQALEGIDFKYVPQHA</sequence>
<accession>A0ABS4FNA8</accession>
<keyword evidence="2" id="KW-1185">Reference proteome</keyword>
<dbReference type="SUPFAM" id="SSF89360">
    <property type="entry name" value="HesB-like domain"/>
    <property type="match status" value="1"/>
</dbReference>
<dbReference type="InterPro" id="IPR035903">
    <property type="entry name" value="HesB-like_dom_sf"/>
</dbReference>
<protein>
    <submittedName>
        <fullName evidence="1">Uncharacterized protein YneR</fullName>
    </submittedName>
</protein>
<evidence type="ECO:0000313" key="1">
    <source>
        <dbReference type="EMBL" id="MBP1904072.1"/>
    </source>
</evidence>